<evidence type="ECO:0000256" key="4">
    <source>
        <dbReference type="PROSITE-ProRule" id="PRU00091"/>
    </source>
</evidence>
<dbReference type="Gene3D" id="1.25.40.10">
    <property type="entry name" value="Tetratricopeptide repeat domain"/>
    <property type="match status" value="1"/>
</dbReference>
<evidence type="ECO:0000256" key="2">
    <source>
        <dbReference type="ARBA" id="ARBA00022771"/>
    </source>
</evidence>
<name>D8S2E1_SELML</name>
<feature type="region of interest" description="Disordered" evidence="6">
    <location>
        <begin position="825"/>
        <end position="866"/>
    </location>
</feature>
<gene>
    <name evidence="8" type="ORF">SELMODRAFT_443583</name>
</gene>
<feature type="compositionally biased region" description="Low complexity" evidence="6">
    <location>
        <begin position="945"/>
        <end position="966"/>
    </location>
</feature>
<dbReference type="OrthoDB" id="660555at2759"/>
<keyword evidence="2 4" id="KW-0863">Zinc-finger</keyword>
<dbReference type="Pfam" id="PF01363">
    <property type="entry name" value="FYVE"/>
    <property type="match status" value="1"/>
</dbReference>
<protein>
    <recommendedName>
        <fullName evidence="7">FYVE-type domain-containing protein</fullName>
    </recommendedName>
</protein>
<feature type="domain" description="FYVE-type" evidence="7">
    <location>
        <begin position="19"/>
        <end position="78"/>
    </location>
</feature>
<proteinExistence type="predicted"/>
<dbReference type="PROSITE" id="PS50178">
    <property type="entry name" value="ZF_FYVE"/>
    <property type="match status" value="1"/>
</dbReference>
<dbReference type="FunCoup" id="D8S2E1">
    <property type="interactions" value="1892"/>
</dbReference>
<keyword evidence="9" id="KW-1185">Reference proteome</keyword>
<organism evidence="9">
    <name type="scientific">Selaginella moellendorffii</name>
    <name type="common">Spikemoss</name>
    <dbReference type="NCBI Taxonomy" id="88036"/>
    <lineage>
        <taxon>Eukaryota</taxon>
        <taxon>Viridiplantae</taxon>
        <taxon>Streptophyta</taxon>
        <taxon>Embryophyta</taxon>
        <taxon>Tracheophyta</taxon>
        <taxon>Lycopodiopsida</taxon>
        <taxon>Selaginellales</taxon>
        <taxon>Selaginellaceae</taxon>
        <taxon>Selaginella</taxon>
    </lineage>
</organism>
<feature type="compositionally biased region" description="Low complexity" evidence="6">
    <location>
        <begin position="122"/>
        <end position="133"/>
    </location>
</feature>
<keyword evidence="5" id="KW-0175">Coiled coil</keyword>
<feature type="compositionally biased region" description="Basic and acidic residues" evidence="6">
    <location>
        <begin position="691"/>
        <end position="704"/>
    </location>
</feature>
<dbReference type="InterPro" id="IPR011990">
    <property type="entry name" value="TPR-like_helical_dom_sf"/>
</dbReference>
<dbReference type="SMART" id="SM00064">
    <property type="entry name" value="FYVE"/>
    <property type="match status" value="1"/>
</dbReference>
<dbReference type="PANTHER" id="PTHR47553:SF1">
    <property type="entry name" value="RING_FYVE_PHD ZINC FINGER SUPERFAMILY PROTEIN"/>
    <property type="match status" value="1"/>
</dbReference>
<feature type="region of interest" description="Disordered" evidence="6">
    <location>
        <begin position="559"/>
        <end position="595"/>
    </location>
</feature>
<feature type="region of interest" description="Disordered" evidence="6">
    <location>
        <begin position="939"/>
        <end position="972"/>
    </location>
</feature>
<dbReference type="GO" id="GO:0008270">
    <property type="term" value="F:zinc ion binding"/>
    <property type="evidence" value="ECO:0007669"/>
    <property type="project" value="UniProtKB-KW"/>
</dbReference>
<dbReference type="Gene3D" id="3.30.40.10">
    <property type="entry name" value="Zinc/RING finger domain, C3HC4 (zinc finger)"/>
    <property type="match status" value="1"/>
</dbReference>
<dbReference type="EMBL" id="GL377599">
    <property type="protein sequence ID" value="EFJ21447.1"/>
    <property type="molecule type" value="Genomic_DNA"/>
</dbReference>
<dbReference type="InterPro" id="IPR000306">
    <property type="entry name" value="Znf_FYVE"/>
</dbReference>
<dbReference type="InterPro" id="IPR013083">
    <property type="entry name" value="Znf_RING/FYVE/PHD"/>
</dbReference>
<feature type="region of interest" description="Disordered" evidence="6">
    <location>
        <begin position="175"/>
        <end position="216"/>
    </location>
</feature>
<dbReference type="SUPFAM" id="SSF57903">
    <property type="entry name" value="FYVE/PHD zinc finger"/>
    <property type="match status" value="1"/>
</dbReference>
<dbReference type="InterPro" id="IPR011011">
    <property type="entry name" value="Znf_FYVE_PHD"/>
</dbReference>
<dbReference type="InParanoid" id="D8S2E1"/>
<dbReference type="InterPro" id="IPR017455">
    <property type="entry name" value="Znf_FYVE-rel"/>
</dbReference>
<dbReference type="SMART" id="SM00028">
    <property type="entry name" value="TPR"/>
    <property type="match status" value="6"/>
</dbReference>
<dbReference type="Gramene" id="EFJ21447">
    <property type="protein sequence ID" value="EFJ21447"/>
    <property type="gene ID" value="SELMODRAFT_443583"/>
</dbReference>
<dbReference type="PANTHER" id="PTHR47553">
    <property type="entry name" value="MYOSIN-11"/>
    <property type="match status" value="1"/>
</dbReference>
<dbReference type="eggNOG" id="KOG1818">
    <property type="taxonomic scope" value="Eukaryota"/>
</dbReference>
<dbReference type="InterPro" id="IPR019734">
    <property type="entry name" value="TPR_rpt"/>
</dbReference>
<dbReference type="Proteomes" id="UP000001514">
    <property type="component" value="Unassembled WGS sequence"/>
</dbReference>
<dbReference type="HOGENOM" id="CLU_008816_0_0_1"/>
<feature type="compositionally biased region" description="Acidic residues" evidence="6">
    <location>
        <begin position="652"/>
        <end position="670"/>
    </location>
</feature>
<keyword evidence="1" id="KW-0479">Metal-binding</keyword>
<feature type="compositionally biased region" description="Basic and acidic residues" evidence="6">
    <location>
        <begin position="637"/>
        <end position="651"/>
    </location>
</feature>
<feature type="coiled-coil region" evidence="5">
    <location>
        <begin position="392"/>
        <end position="437"/>
    </location>
</feature>
<dbReference type="AlphaFoldDB" id="D8S2E1"/>
<evidence type="ECO:0000256" key="6">
    <source>
        <dbReference type="SAM" id="MobiDB-lite"/>
    </source>
</evidence>
<dbReference type="OMA" id="PTHEANI"/>
<accession>D8S2E1</accession>
<evidence type="ECO:0000259" key="7">
    <source>
        <dbReference type="PROSITE" id="PS50178"/>
    </source>
</evidence>
<feature type="coiled-coil region" evidence="5">
    <location>
        <begin position="876"/>
        <end position="903"/>
    </location>
</feature>
<feature type="compositionally biased region" description="Polar residues" evidence="6">
    <location>
        <begin position="177"/>
        <end position="195"/>
    </location>
</feature>
<dbReference type="STRING" id="88036.D8S2E1"/>
<dbReference type="SUPFAM" id="SSF48452">
    <property type="entry name" value="TPR-like"/>
    <property type="match status" value="1"/>
</dbReference>
<dbReference type="KEGG" id="smo:SELMODRAFT_443583"/>
<dbReference type="CDD" id="cd00065">
    <property type="entry name" value="FYVE_like_SF"/>
    <property type="match status" value="1"/>
</dbReference>
<reference evidence="8 9" key="1">
    <citation type="journal article" date="2011" name="Science">
        <title>The Selaginella genome identifies genetic changes associated with the evolution of vascular plants.</title>
        <authorList>
            <person name="Banks J.A."/>
            <person name="Nishiyama T."/>
            <person name="Hasebe M."/>
            <person name="Bowman J.L."/>
            <person name="Gribskov M."/>
            <person name="dePamphilis C."/>
            <person name="Albert V.A."/>
            <person name="Aono N."/>
            <person name="Aoyama T."/>
            <person name="Ambrose B.A."/>
            <person name="Ashton N.W."/>
            <person name="Axtell M.J."/>
            <person name="Barker E."/>
            <person name="Barker M.S."/>
            <person name="Bennetzen J.L."/>
            <person name="Bonawitz N.D."/>
            <person name="Chapple C."/>
            <person name="Cheng C."/>
            <person name="Correa L.G."/>
            <person name="Dacre M."/>
            <person name="DeBarry J."/>
            <person name="Dreyer I."/>
            <person name="Elias M."/>
            <person name="Engstrom E.M."/>
            <person name="Estelle M."/>
            <person name="Feng L."/>
            <person name="Finet C."/>
            <person name="Floyd S.K."/>
            <person name="Frommer W.B."/>
            <person name="Fujita T."/>
            <person name="Gramzow L."/>
            <person name="Gutensohn M."/>
            <person name="Harholt J."/>
            <person name="Hattori M."/>
            <person name="Heyl A."/>
            <person name="Hirai T."/>
            <person name="Hiwatashi Y."/>
            <person name="Ishikawa M."/>
            <person name="Iwata M."/>
            <person name="Karol K.G."/>
            <person name="Koehler B."/>
            <person name="Kolukisaoglu U."/>
            <person name="Kubo M."/>
            <person name="Kurata T."/>
            <person name="Lalonde S."/>
            <person name="Li K."/>
            <person name="Li Y."/>
            <person name="Litt A."/>
            <person name="Lyons E."/>
            <person name="Manning G."/>
            <person name="Maruyama T."/>
            <person name="Michael T.P."/>
            <person name="Mikami K."/>
            <person name="Miyazaki S."/>
            <person name="Morinaga S."/>
            <person name="Murata T."/>
            <person name="Mueller-Roeber B."/>
            <person name="Nelson D.R."/>
            <person name="Obara M."/>
            <person name="Oguri Y."/>
            <person name="Olmstead R.G."/>
            <person name="Onodera N."/>
            <person name="Petersen B.L."/>
            <person name="Pils B."/>
            <person name="Prigge M."/>
            <person name="Rensing S.A."/>
            <person name="Riano-Pachon D.M."/>
            <person name="Roberts A.W."/>
            <person name="Sato Y."/>
            <person name="Scheller H.V."/>
            <person name="Schulz B."/>
            <person name="Schulz C."/>
            <person name="Shakirov E.V."/>
            <person name="Shibagaki N."/>
            <person name="Shinohara N."/>
            <person name="Shippen D.E."/>
            <person name="Soerensen I."/>
            <person name="Sotooka R."/>
            <person name="Sugimoto N."/>
            <person name="Sugita M."/>
            <person name="Sumikawa N."/>
            <person name="Tanurdzic M."/>
            <person name="Theissen G."/>
            <person name="Ulvskov P."/>
            <person name="Wakazuki S."/>
            <person name="Weng J.K."/>
            <person name="Willats W.W."/>
            <person name="Wipf D."/>
            <person name="Wolf P.G."/>
            <person name="Yang L."/>
            <person name="Zimmer A.D."/>
            <person name="Zhu Q."/>
            <person name="Mitros T."/>
            <person name="Hellsten U."/>
            <person name="Loque D."/>
            <person name="Otillar R."/>
            <person name="Salamov A."/>
            <person name="Schmutz J."/>
            <person name="Shapiro H."/>
            <person name="Lindquist E."/>
            <person name="Lucas S."/>
            <person name="Rokhsar D."/>
            <person name="Grigoriev I.V."/>
        </authorList>
    </citation>
    <scope>NUCLEOTIDE SEQUENCE [LARGE SCALE GENOMIC DNA]</scope>
</reference>
<feature type="region of interest" description="Disordered" evidence="6">
    <location>
        <begin position="109"/>
        <end position="146"/>
    </location>
</feature>
<sequence length="1007" mass="111619">MLEKIGLPPRPSARGRTWVVDASHCQNCASPFSIFNRKHHCRRCGGLFCGNCVQSRMYLRGQGDAPVRICEPCKKLEEAARFEARQGRKKKVEETSDEEDLLKALLVNKESEPATSEPVSPEALRQQAQEARATYSALKKEGKAEDATKAFRRAKELERQADALALFLRRNVKKASKASSATEENTLQTTKSENFGKTVGMSSERPSRRSTGDEDLMKELRDLGWSEDLDRKKASDADILSEGEPTSSTAAGTLQMEILGLKRKALALKREGKMAEAKEELKKAKVLERRLEEIQTLGEDVLDEEEEDDGDEVSAVLKALEKEVDTKHKGSGKEVPLSAASLPVFTEEDEAQVHVSDTDMSDPDMIAALRAMGWAEEAGVLESFSAPRTDRINKQELQAEILRHKREALALKRAGKMAEARDELKQAKTLDQMLEASQVPKPEAMTEDDEHVEVSYQDMQDPEMLAALQALGFSEPDMKKEKRALEEEVSAVKWSAAAMQSREQAKHQTDQAALKPMKIPATTSYIIDDVDDTGEALTIQSLKSDPELAAALKGMNLDGEVGELPPSHAEAVDTPQRRPKPRAIPTMQELPQRSKREIQKELLGRKRKALALRREGKEDEAEKELKDASVLEAQLKALEDAERPPVDVHENEEVDEDNTEQAEVTDEDMNDPAMLAALSEMGFKGEVSTKANDKKEEATRRESSFEGEYGEIGLLVDIVPPLFSRATHTPPAAPVNQHQDLLTGDIFVPSVPEKKTIEPPAVLAAAQPPVPSTNLNLNVPSSSIEQEILEHKRRALQFKRSGNVAAAKEELRQAKLLENHRQAVAVEEVPVPRPSGAAPPKDSSRISPPATGQAPRSKDRMKIQQESLAHKRRALALRKEGKMDEAEAEFEKAKALEKQMEEMDPPSRVPGLQASAMDGVEDLLDPQLLAALSGLGWQDEEMKLPSSRSPQQQQQQQKQSSSSPSQELQDRVRKLKVRAVELKRAGRQQEALEVLREAKALENKNKS</sequence>
<evidence type="ECO:0000313" key="8">
    <source>
        <dbReference type="EMBL" id="EFJ21447.1"/>
    </source>
</evidence>
<feature type="compositionally biased region" description="Basic and acidic residues" evidence="6">
    <location>
        <begin position="205"/>
        <end position="216"/>
    </location>
</feature>
<evidence type="ECO:0000256" key="3">
    <source>
        <dbReference type="ARBA" id="ARBA00022833"/>
    </source>
</evidence>
<evidence type="ECO:0000256" key="5">
    <source>
        <dbReference type="SAM" id="Coils"/>
    </source>
</evidence>
<keyword evidence="3" id="KW-0862">Zinc</keyword>
<feature type="region of interest" description="Disordered" evidence="6">
    <location>
        <begin position="231"/>
        <end position="252"/>
    </location>
</feature>
<feature type="region of interest" description="Disordered" evidence="6">
    <location>
        <begin position="637"/>
        <end position="706"/>
    </location>
</feature>
<evidence type="ECO:0000313" key="9">
    <source>
        <dbReference type="Proteomes" id="UP000001514"/>
    </source>
</evidence>
<evidence type="ECO:0000256" key="1">
    <source>
        <dbReference type="ARBA" id="ARBA00022723"/>
    </source>
</evidence>